<dbReference type="InterPro" id="IPR029058">
    <property type="entry name" value="AB_hydrolase_fold"/>
</dbReference>
<evidence type="ECO:0000313" key="2">
    <source>
        <dbReference type="EMBL" id="AXQ51841.1"/>
    </source>
</evidence>
<dbReference type="KEGG" id="vg:63911530"/>
<organism evidence="2 3">
    <name type="scientific">Gordonia phage Catfish</name>
    <dbReference type="NCBI Taxonomy" id="2301538"/>
    <lineage>
        <taxon>Viruses</taxon>
        <taxon>Duplodnaviria</taxon>
        <taxon>Heunggongvirae</taxon>
        <taxon>Uroviricota</taxon>
        <taxon>Caudoviricetes</taxon>
        <taxon>Ruthgordonvirinae</taxon>
        <taxon>Catfishvirus</taxon>
        <taxon>Catfishvirus catfish</taxon>
    </lineage>
</organism>
<accession>A0A385D1N9</accession>
<evidence type="ECO:0000256" key="1">
    <source>
        <dbReference type="ARBA" id="ARBA00022801"/>
    </source>
</evidence>
<evidence type="ECO:0000313" key="3">
    <source>
        <dbReference type="Proteomes" id="UP000264051"/>
    </source>
</evidence>
<proteinExistence type="predicted"/>
<dbReference type="InterPro" id="IPR000675">
    <property type="entry name" value="Cutinase/axe"/>
</dbReference>
<dbReference type="Proteomes" id="UP000264051">
    <property type="component" value="Segment"/>
</dbReference>
<dbReference type="EMBL" id="MH697580">
    <property type="protein sequence ID" value="AXQ51841.1"/>
    <property type="molecule type" value="Genomic_DNA"/>
</dbReference>
<dbReference type="GO" id="GO:0016787">
    <property type="term" value="F:hydrolase activity"/>
    <property type="evidence" value="ECO:0007669"/>
    <property type="project" value="UniProtKB-KW"/>
</dbReference>
<name>A0A385D1N9_9CAUD</name>
<dbReference type="GeneID" id="63911530"/>
<keyword evidence="1" id="KW-0378">Hydrolase</keyword>
<dbReference type="RefSeq" id="YP_010050794.1">
    <property type="nucleotide sequence ID" value="NC_054434.1"/>
</dbReference>
<dbReference type="Gene3D" id="3.40.50.1820">
    <property type="entry name" value="alpha/beta hydrolase"/>
    <property type="match status" value="1"/>
</dbReference>
<dbReference type="Pfam" id="PF01083">
    <property type="entry name" value="Cutinase"/>
    <property type="match status" value="1"/>
</dbReference>
<dbReference type="SUPFAM" id="SSF53474">
    <property type="entry name" value="alpha/beta-Hydrolases"/>
    <property type="match status" value="1"/>
</dbReference>
<keyword evidence="3" id="KW-1185">Reference proteome</keyword>
<reference evidence="3" key="1">
    <citation type="submission" date="2018-07" db="EMBL/GenBank/DDBJ databases">
        <authorList>
            <person name="Byford A.D."/>
            <person name="Nguyen L.Q."/>
            <person name="Alvarez I.A."/>
            <person name="Bhandari M."/>
            <person name="Desselle J.R."/>
            <person name="Duong Q.-N.N."/>
            <person name="Dupree A.F."/>
            <person name="Feroben K.E."/>
            <person name="Garrison M.E."/>
            <person name="Higginbotham J.L."/>
            <person name="Hunter C.W."/>
            <person name="Knight B.A."/>
            <person name="Lee J.A."/>
            <person name="Lewis I.C."/>
            <person name="Long E.L."/>
            <person name="Rimal A."/>
            <person name="Sinnasone S."/>
            <person name="Tandukar J."/>
            <person name="Willis C.E."/>
            <person name="Nguyen A.V."/>
            <person name="Hancock A.M."/>
            <person name="Dicus A.P."/>
            <person name="Gallien G.E."/>
            <person name="Weidemeier A.M.D."/>
            <person name="Gissendanner C.R."/>
            <person name="Findley A.M."/>
            <person name="Bollivar D.W."/>
            <person name="Garlena R.A."/>
            <person name="Russell D.A."/>
            <person name="Pope W.H."/>
            <person name="Jacobs-Sera D."/>
            <person name="Hatfull G.F."/>
        </authorList>
    </citation>
    <scope>NUCLEOTIDE SEQUENCE [LARGE SCALE GENOMIC DNA]</scope>
</reference>
<sequence length="211" mass="22480">MNRIITLAVVVAAALASLVGITGTGTAHAGGCPAVANFAVGGNGDPGSVHVPRVPAGWRMNITYPADVMRGDHSRAVARDKLSREGRHMRAVCPRTHIRVVAYSLGASAASVVVDYWQADPRMNRNTSAIFVGNPRHPVGADGWGGVEAAALPNIPGVYQWHGARRYGPIPVSEVCNPRRDFVCSSPTPLYRDLIGAWNALYGYLTGDHLY</sequence>
<protein>
    <submittedName>
        <fullName evidence="2">Lysin B</fullName>
    </submittedName>
</protein>
<gene>
    <name evidence="2" type="primary">4</name>
    <name evidence="2" type="ORF">SEA_CATFISH_4</name>
</gene>